<proteinExistence type="inferred from homology"/>
<comment type="similarity">
    <text evidence="3">Belongs to the metallo-dependent hydrolases superfamily. Uronate isomerase family.</text>
</comment>
<dbReference type="SUPFAM" id="SSF51556">
    <property type="entry name" value="Metallo-dependent hydrolases"/>
    <property type="match status" value="1"/>
</dbReference>
<dbReference type="InterPro" id="IPR003766">
    <property type="entry name" value="Uronate_isomerase"/>
</dbReference>
<dbReference type="EMBL" id="NVUS01000012">
    <property type="protein sequence ID" value="PCJ00388.1"/>
    <property type="molecule type" value="Genomic_DNA"/>
</dbReference>
<dbReference type="GO" id="GO:0019698">
    <property type="term" value="P:D-galacturonate catabolic process"/>
    <property type="evidence" value="ECO:0007669"/>
    <property type="project" value="TreeGrafter"/>
</dbReference>
<dbReference type="GO" id="GO:0042840">
    <property type="term" value="P:D-glucuronate catabolic process"/>
    <property type="evidence" value="ECO:0007669"/>
    <property type="project" value="TreeGrafter"/>
</dbReference>
<comment type="pathway">
    <text evidence="2">Carbohydrate metabolism; pentose and glucuronate interconversion.</text>
</comment>
<comment type="caution">
    <text evidence="7">The sequence shown here is derived from an EMBL/GenBank/DDBJ whole genome shotgun (WGS) entry which is preliminary data.</text>
</comment>
<dbReference type="Pfam" id="PF02614">
    <property type="entry name" value="UxaC"/>
    <property type="match status" value="1"/>
</dbReference>
<name>A0A2A4Z1E2_9PROT</name>
<evidence type="ECO:0000256" key="5">
    <source>
        <dbReference type="ARBA" id="ARBA00020555"/>
    </source>
</evidence>
<keyword evidence="6 7" id="KW-0413">Isomerase</keyword>
<sequence length="467" mass="53282">MLLNENRLFPTNADTRSIAKRLFAEIENLPIISPHGHTDPEWFAKNQNFDDPAQLLIVPDHYIFRMLLSQGIKLEDLGIADTKGVVKQSDGRKIWQLFAENYHLFRATPTRLWLDYTFQNLFGFAERLTALNAMDYYDKIAEDLTKDSFKPRALYDQFNIECLSTTESPLDPLIHHQAIQDSNWSGRVISSYRPDIVVDPDTPNFKQNVHKFGEITGEDIVTWDGYLAAHRNRRAYFKALGATTTDHGHPTARTVDLPKDKAAQLYENVIMGKASKDEKEVFRAQMLTEMAGMSCEDGLVMQLHCGSHRSHHNGIFNQFGANMGTDIPQRINYVTSLKPLLDKYGFDPKLTLILFTLDETTYSRELAPLAGVYSALKLGPAWWFYDAPEGMMRYRQQVTETAGFYNTVGFNDDTRAFPSIPARHDVARRVDCAYLADQVARHLLDEDEALTLAHDLTYNLAKKAYKL</sequence>
<dbReference type="PANTHER" id="PTHR30068">
    <property type="entry name" value="URONATE ISOMERASE"/>
    <property type="match status" value="1"/>
</dbReference>
<evidence type="ECO:0000313" key="7">
    <source>
        <dbReference type="EMBL" id="PCJ00388.1"/>
    </source>
</evidence>
<evidence type="ECO:0000256" key="6">
    <source>
        <dbReference type="ARBA" id="ARBA00023235"/>
    </source>
</evidence>
<evidence type="ECO:0000256" key="3">
    <source>
        <dbReference type="ARBA" id="ARBA00008397"/>
    </source>
</evidence>
<protein>
    <recommendedName>
        <fullName evidence="5">Uronate isomerase</fullName>
        <ecNumber evidence="4">5.3.1.12</ecNumber>
    </recommendedName>
</protein>
<dbReference type="InterPro" id="IPR032466">
    <property type="entry name" value="Metal_Hydrolase"/>
</dbReference>
<dbReference type="PANTHER" id="PTHR30068:SF4">
    <property type="entry name" value="URONATE ISOMERASE"/>
    <property type="match status" value="1"/>
</dbReference>
<dbReference type="UniPathway" id="UPA00246"/>
<evidence type="ECO:0000256" key="4">
    <source>
        <dbReference type="ARBA" id="ARBA00012546"/>
    </source>
</evidence>
<evidence type="ECO:0000256" key="1">
    <source>
        <dbReference type="ARBA" id="ARBA00001165"/>
    </source>
</evidence>
<accession>A0A2A4Z1E2</accession>
<gene>
    <name evidence="7" type="ORF">COB13_10240</name>
</gene>
<evidence type="ECO:0000256" key="2">
    <source>
        <dbReference type="ARBA" id="ARBA00004892"/>
    </source>
</evidence>
<dbReference type="GO" id="GO:0008880">
    <property type="term" value="F:glucuronate isomerase activity"/>
    <property type="evidence" value="ECO:0007669"/>
    <property type="project" value="UniProtKB-EC"/>
</dbReference>
<comment type="catalytic activity">
    <reaction evidence="1">
        <text>D-glucuronate = D-fructuronate</text>
        <dbReference type="Rhea" id="RHEA:13049"/>
        <dbReference type="ChEBI" id="CHEBI:58720"/>
        <dbReference type="ChEBI" id="CHEBI:59863"/>
        <dbReference type="EC" id="5.3.1.12"/>
    </reaction>
</comment>
<dbReference type="EC" id="5.3.1.12" evidence="4"/>
<dbReference type="AlphaFoldDB" id="A0A2A4Z1E2"/>
<organism evidence="7">
    <name type="scientific">OCS116 cluster bacterium</name>
    <dbReference type="NCBI Taxonomy" id="2030921"/>
    <lineage>
        <taxon>Bacteria</taxon>
        <taxon>Pseudomonadati</taxon>
        <taxon>Pseudomonadota</taxon>
        <taxon>Alphaproteobacteria</taxon>
        <taxon>OCS116 cluster</taxon>
    </lineage>
</organism>
<dbReference type="NCBIfam" id="NF002794">
    <property type="entry name" value="PRK02925.1"/>
    <property type="match status" value="1"/>
</dbReference>
<dbReference type="Gene3D" id="3.20.20.140">
    <property type="entry name" value="Metal-dependent hydrolases"/>
    <property type="match status" value="1"/>
</dbReference>
<reference key="1">
    <citation type="submission" date="2017-08" db="EMBL/GenBank/DDBJ databases">
        <title>A dynamic microbial community with high functional redundancy inhabits the cold, oxic subseafloor aquifer.</title>
        <authorList>
            <person name="Tully B.J."/>
            <person name="Wheat C.G."/>
            <person name="Glazer B.T."/>
            <person name="Huber J.A."/>
        </authorList>
    </citation>
    <scope>NUCLEOTIDE SEQUENCE [LARGE SCALE GENOMIC DNA]</scope>
</reference>
<dbReference type="Gene3D" id="1.10.2020.10">
    <property type="entry name" value="uronate isomerase, domain 2, chain A"/>
    <property type="match status" value="1"/>
</dbReference>
<reference evidence="7" key="2">
    <citation type="journal article" date="2018" name="ISME J.">
        <title>A dynamic microbial community with high functional redundancy inhabits the cold, oxic subseafloor aquifer.</title>
        <authorList>
            <person name="Tully B.J."/>
            <person name="Wheat C.G."/>
            <person name="Glazer B.T."/>
            <person name="Huber J.A."/>
        </authorList>
    </citation>
    <scope>NUCLEOTIDE SEQUENCE</scope>
    <source>
        <strain evidence="7">NORP83</strain>
    </source>
</reference>